<sequence length="70" mass="8507">MDTDHETCAKEDLKYTGYVHTKFMPDPYLLFQAVRQQIKRGSFEVNVRHNVYSIRSTEDIDMEKIKRYRY</sequence>
<name>A0A6A5WNP5_9PLEO</name>
<evidence type="ECO:0000313" key="1">
    <source>
        <dbReference type="EMBL" id="KAF2003560.1"/>
    </source>
</evidence>
<evidence type="ECO:0000313" key="2">
    <source>
        <dbReference type="Proteomes" id="UP000799779"/>
    </source>
</evidence>
<protein>
    <submittedName>
        <fullName evidence="1">Uncharacterized protein</fullName>
    </submittedName>
</protein>
<reference evidence="1" key="1">
    <citation type="journal article" date="2020" name="Stud. Mycol.">
        <title>101 Dothideomycetes genomes: a test case for predicting lifestyles and emergence of pathogens.</title>
        <authorList>
            <person name="Haridas S."/>
            <person name="Albert R."/>
            <person name="Binder M."/>
            <person name="Bloem J."/>
            <person name="Labutti K."/>
            <person name="Salamov A."/>
            <person name="Andreopoulos B."/>
            <person name="Baker S."/>
            <person name="Barry K."/>
            <person name="Bills G."/>
            <person name="Bluhm B."/>
            <person name="Cannon C."/>
            <person name="Castanera R."/>
            <person name="Culley D."/>
            <person name="Daum C."/>
            <person name="Ezra D."/>
            <person name="Gonzalez J."/>
            <person name="Henrissat B."/>
            <person name="Kuo A."/>
            <person name="Liang C."/>
            <person name="Lipzen A."/>
            <person name="Lutzoni F."/>
            <person name="Magnuson J."/>
            <person name="Mondo S."/>
            <person name="Nolan M."/>
            <person name="Ohm R."/>
            <person name="Pangilinan J."/>
            <person name="Park H.-J."/>
            <person name="Ramirez L."/>
            <person name="Alfaro M."/>
            <person name="Sun H."/>
            <person name="Tritt A."/>
            <person name="Yoshinaga Y."/>
            <person name="Zwiers L.-H."/>
            <person name="Turgeon B."/>
            <person name="Goodwin S."/>
            <person name="Spatafora J."/>
            <person name="Crous P."/>
            <person name="Grigoriev I."/>
        </authorList>
    </citation>
    <scope>NUCLEOTIDE SEQUENCE</scope>
    <source>
        <strain evidence="1">CBS 123094</strain>
    </source>
</reference>
<dbReference type="EMBL" id="ML977572">
    <property type="protein sequence ID" value="KAF2003560.1"/>
    <property type="molecule type" value="Genomic_DNA"/>
</dbReference>
<keyword evidence="2" id="KW-1185">Reference proteome</keyword>
<dbReference type="AlphaFoldDB" id="A0A6A5WNP5"/>
<proteinExistence type="predicted"/>
<gene>
    <name evidence="1" type="ORF">P154DRAFT_520133</name>
</gene>
<accession>A0A6A5WNP5</accession>
<dbReference type="Proteomes" id="UP000799779">
    <property type="component" value="Unassembled WGS sequence"/>
</dbReference>
<organism evidence="1 2">
    <name type="scientific">Amniculicola lignicola CBS 123094</name>
    <dbReference type="NCBI Taxonomy" id="1392246"/>
    <lineage>
        <taxon>Eukaryota</taxon>
        <taxon>Fungi</taxon>
        <taxon>Dikarya</taxon>
        <taxon>Ascomycota</taxon>
        <taxon>Pezizomycotina</taxon>
        <taxon>Dothideomycetes</taxon>
        <taxon>Pleosporomycetidae</taxon>
        <taxon>Pleosporales</taxon>
        <taxon>Amniculicolaceae</taxon>
        <taxon>Amniculicola</taxon>
    </lineage>
</organism>
<dbReference type="OrthoDB" id="4725908at2759"/>